<keyword evidence="3" id="KW-1185">Reference proteome</keyword>
<protein>
    <recommendedName>
        <fullName evidence="1">F-box domain-containing protein</fullName>
    </recommendedName>
</protein>
<gene>
    <name evidence="2" type="ORF">SSX86_003414</name>
</gene>
<dbReference type="InterPro" id="IPR050232">
    <property type="entry name" value="FBL13/AtMIF1-like"/>
</dbReference>
<dbReference type="Pfam" id="PF00646">
    <property type="entry name" value="F-box"/>
    <property type="match status" value="1"/>
</dbReference>
<organism evidence="2 3">
    <name type="scientific">Deinandra increscens subsp. villosa</name>
    <dbReference type="NCBI Taxonomy" id="3103831"/>
    <lineage>
        <taxon>Eukaryota</taxon>
        <taxon>Viridiplantae</taxon>
        <taxon>Streptophyta</taxon>
        <taxon>Embryophyta</taxon>
        <taxon>Tracheophyta</taxon>
        <taxon>Spermatophyta</taxon>
        <taxon>Magnoliopsida</taxon>
        <taxon>eudicotyledons</taxon>
        <taxon>Gunneridae</taxon>
        <taxon>Pentapetalae</taxon>
        <taxon>asterids</taxon>
        <taxon>campanulids</taxon>
        <taxon>Asterales</taxon>
        <taxon>Asteraceae</taxon>
        <taxon>Asteroideae</taxon>
        <taxon>Heliantheae alliance</taxon>
        <taxon>Madieae</taxon>
        <taxon>Madiinae</taxon>
        <taxon>Deinandra</taxon>
    </lineage>
</organism>
<dbReference type="InterPro" id="IPR053781">
    <property type="entry name" value="F-box_AtFBL13-like"/>
</dbReference>
<evidence type="ECO:0000259" key="1">
    <source>
        <dbReference type="PROSITE" id="PS50181"/>
    </source>
</evidence>
<dbReference type="SMART" id="SM00256">
    <property type="entry name" value="FBOX"/>
    <property type="match status" value="1"/>
</dbReference>
<comment type="caution">
    <text evidence="2">The sequence shown here is derived from an EMBL/GenBank/DDBJ whole genome shotgun (WGS) entry which is preliminary data.</text>
</comment>
<dbReference type="SMART" id="SM00579">
    <property type="entry name" value="FBD"/>
    <property type="match status" value="1"/>
</dbReference>
<dbReference type="InterPro" id="IPR006566">
    <property type="entry name" value="FBD"/>
</dbReference>
<dbReference type="AlphaFoldDB" id="A0AAP0DL22"/>
<dbReference type="PROSITE" id="PS50181">
    <property type="entry name" value="FBOX"/>
    <property type="match status" value="1"/>
</dbReference>
<feature type="domain" description="F-box" evidence="1">
    <location>
        <begin position="25"/>
        <end position="73"/>
    </location>
</feature>
<dbReference type="Proteomes" id="UP001408789">
    <property type="component" value="Unassembled WGS sequence"/>
</dbReference>
<dbReference type="PANTHER" id="PTHR31900">
    <property type="entry name" value="F-BOX/RNI SUPERFAMILY PROTEIN-RELATED"/>
    <property type="match status" value="1"/>
</dbReference>
<reference evidence="2 3" key="1">
    <citation type="submission" date="2024-04" db="EMBL/GenBank/DDBJ databases">
        <title>The reference genome of an endangered Asteraceae, Deinandra increscens subsp. villosa, native to the Central Coast of California.</title>
        <authorList>
            <person name="Guilliams M."/>
            <person name="Hasenstab-Lehman K."/>
            <person name="Meyer R."/>
            <person name="Mcevoy S."/>
        </authorList>
    </citation>
    <scope>NUCLEOTIDE SEQUENCE [LARGE SCALE GENOMIC DNA]</scope>
    <source>
        <tissue evidence="2">Leaf</tissue>
    </source>
</reference>
<name>A0AAP0DL22_9ASTR</name>
<proteinExistence type="predicted"/>
<dbReference type="CDD" id="cd22160">
    <property type="entry name" value="F-box_AtFBL13-like"/>
    <property type="match status" value="1"/>
</dbReference>
<accession>A0AAP0DL22</accession>
<dbReference type="InterPro" id="IPR001810">
    <property type="entry name" value="F-box_dom"/>
</dbReference>
<dbReference type="PANTHER" id="PTHR31900:SF27">
    <property type="entry name" value="FBD DOMAIN-CONTAINING PROTEIN"/>
    <property type="match status" value="1"/>
</dbReference>
<dbReference type="Gene3D" id="1.20.1280.50">
    <property type="match status" value="1"/>
</dbReference>
<dbReference type="EMBL" id="JBCNJP010000007">
    <property type="protein sequence ID" value="KAK9075095.1"/>
    <property type="molecule type" value="Genomic_DNA"/>
</dbReference>
<sequence>MDFLNPMKKRKKKYVTCCTEEDDDVDVISNLPEHLVYSILERLPIEDAVRTSVLSKKWRYIWTTISSRDFRTPLQLLHSSNDDEVVHVSLSLKPPIIINDNVQRVERFNLLMMLIKMSNIVSFAIDGYFLKFLGLEKSPKWLPHMLKCVKQLEIESFNFGDLDQVQGALCMLRNSPNLEVLRLAYMMPQMGHDAAADLEFTSNYLDSPDCWHQTIMLRLNTVDIKYFEGSKPELLFVKLLLNHSIKLEDMIIRLSATADIERNINIVKDVLFFSRASNKAKIFYPE</sequence>
<evidence type="ECO:0000313" key="2">
    <source>
        <dbReference type="EMBL" id="KAK9075095.1"/>
    </source>
</evidence>
<evidence type="ECO:0000313" key="3">
    <source>
        <dbReference type="Proteomes" id="UP001408789"/>
    </source>
</evidence>
<dbReference type="SUPFAM" id="SSF81383">
    <property type="entry name" value="F-box domain"/>
    <property type="match status" value="1"/>
</dbReference>
<dbReference type="InterPro" id="IPR036047">
    <property type="entry name" value="F-box-like_dom_sf"/>
</dbReference>